<dbReference type="SMART" id="SM00487">
    <property type="entry name" value="DEXDc"/>
    <property type="match status" value="1"/>
</dbReference>
<evidence type="ECO:0000256" key="1">
    <source>
        <dbReference type="ARBA" id="ARBA00022801"/>
    </source>
</evidence>
<dbReference type="InterPro" id="IPR001650">
    <property type="entry name" value="Helicase_C-like"/>
</dbReference>
<dbReference type="SMART" id="SM00490">
    <property type="entry name" value="HELICc"/>
    <property type="match status" value="1"/>
</dbReference>
<dbReference type="PROSITE" id="PS51194">
    <property type="entry name" value="HELICASE_CTER"/>
    <property type="match status" value="1"/>
</dbReference>
<dbReference type="GO" id="GO:0016787">
    <property type="term" value="F:hydrolase activity"/>
    <property type="evidence" value="ECO:0007669"/>
    <property type="project" value="UniProtKB-KW"/>
</dbReference>
<dbReference type="GO" id="GO:0005524">
    <property type="term" value="F:ATP binding"/>
    <property type="evidence" value="ECO:0007669"/>
    <property type="project" value="InterPro"/>
</dbReference>
<comment type="caution">
    <text evidence="4">The sequence shown here is derived from an EMBL/GenBank/DDBJ whole genome shotgun (WGS) entry which is preliminary data.</text>
</comment>
<evidence type="ECO:0000313" key="5">
    <source>
        <dbReference type="Proteomes" id="UP000637578"/>
    </source>
</evidence>
<dbReference type="InterPro" id="IPR000330">
    <property type="entry name" value="SNF2_N"/>
</dbReference>
<dbReference type="PROSITE" id="PS51192">
    <property type="entry name" value="HELICASE_ATP_BIND_1"/>
    <property type="match status" value="1"/>
</dbReference>
<evidence type="ECO:0000259" key="3">
    <source>
        <dbReference type="PROSITE" id="PS51194"/>
    </source>
</evidence>
<dbReference type="SUPFAM" id="SSF52540">
    <property type="entry name" value="P-loop containing nucleoside triphosphate hydrolases"/>
    <property type="match status" value="2"/>
</dbReference>
<evidence type="ECO:0000313" key="4">
    <source>
        <dbReference type="EMBL" id="GGM51071.1"/>
    </source>
</evidence>
<evidence type="ECO:0000259" key="2">
    <source>
        <dbReference type="PROSITE" id="PS51192"/>
    </source>
</evidence>
<dbReference type="EMBL" id="BMMK01000008">
    <property type="protein sequence ID" value="GGM51071.1"/>
    <property type="molecule type" value="Genomic_DNA"/>
</dbReference>
<dbReference type="AlphaFoldDB" id="A0A8J3FVE6"/>
<keyword evidence="1" id="KW-0378">Hydrolase</keyword>
<sequence length="623" mass="66769">MLETIPDRMQATFDPDSARLALWGSADPGEAARACGLPEGDPGTLRVALPAGSGTQVVPAAVPARFLSLEPAMAALLSLSGSGETSATVESWRRAAQLVTDGAAPAAYEELAGWMPVAAHAVLRADEQAIPTPHSLLAAFRDAVTASRATAQVIRGDLRGYQQRGVAWLRTLGERGGGGILADEMGLGKTLQAICLLAVRDGNRPHLVVCPTSLVGTWERELERFAPTVPVVAFHGSARSLPVGPAAPGTVVVTSYAVLRRDIERLGEIAWDVVVFDEAQQVKNPSAQATRAARGLDARVRLAMTGTPVENRLDDLWSIMSVTSPGLLGPRARFRARFAAPIEQRRSARAAERLAGLLEPHLLRRTKTEVAADLPPKQHVLVMCTLTREQAELYRRCVDEAFDAGLGTGLTRRGRVLGLLTRLKQVCNHPAQLLGDTGPLTGRSGKLDRSAEMLAEIAASGDRALVFTQYRAMGELLSRHLAAVLEVPSVPFLHGGLPAGARDRLVTAFQEAADTSPVLVLSLRAAGYGLTLTRANHVLHYDRWWNPAVEDQASDRVHRVGQQRTVTVHTLLTGGTVEEHIARLHEGKRGLAGVVIGDAEAAWAELPDHDLRELLELSREGEG</sequence>
<dbReference type="RefSeq" id="WP_229686259.1">
    <property type="nucleotide sequence ID" value="NZ_BMMK01000008.1"/>
</dbReference>
<accession>A0A8J3FVE6</accession>
<protein>
    <submittedName>
        <fullName evidence="4">Uncharacterized protein</fullName>
    </submittedName>
</protein>
<reference evidence="4" key="1">
    <citation type="journal article" date="2014" name="Int. J. Syst. Evol. Microbiol.">
        <title>Complete genome sequence of Corynebacterium casei LMG S-19264T (=DSM 44701T), isolated from a smear-ripened cheese.</title>
        <authorList>
            <consortium name="US DOE Joint Genome Institute (JGI-PGF)"/>
            <person name="Walter F."/>
            <person name="Albersmeier A."/>
            <person name="Kalinowski J."/>
            <person name="Ruckert C."/>
        </authorList>
    </citation>
    <scope>NUCLEOTIDE SEQUENCE</scope>
    <source>
        <strain evidence="4">CGMCC 4.5737</strain>
    </source>
</reference>
<dbReference type="Gene3D" id="3.40.50.10810">
    <property type="entry name" value="Tandem AAA-ATPase domain"/>
    <property type="match status" value="1"/>
</dbReference>
<name>A0A8J3FVE6_9PSEU</name>
<proteinExistence type="predicted"/>
<organism evidence="4 5">
    <name type="scientific">Longimycelium tulufanense</name>
    <dbReference type="NCBI Taxonomy" id="907463"/>
    <lineage>
        <taxon>Bacteria</taxon>
        <taxon>Bacillati</taxon>
        <taxon>Actinomycetota</taxon>
        <taxon>Actinomycetes</taxon>
        <taxon>Pseudonocardiales</taxon>
        <taxon>Pseudonocardiaceae</taxon>
        <taxon>Longimycelium</taxon>
    </lineage>
</organism>
<dbReference type="InterPro" id="IPR038718">
    <property type="entry name" value="SNF2-like_sf"/>
</dbReference>
<dbReference type="InterPro" id="IPR014001">
    <property type="entry name" value="Helicase_ATP-bd"/>
</dbReference>
<dbReference type="InterPro" id="IPR027417">
    <property type="entry name" value="P-loop_NTPase"/>
</dbReference>
<dbReference type="InterPro" id="IPR049730">
    <property type="entry name" value="SNF2/RAD54-like_C"/>
</dbReference>
<dbReference type="CDD" id="cd18793">
    <property type="entry name" value="SF2_C_SNF"/>
    <property type="match status" value="1"/>
</dbReference>
<dbReference type="Pfam" id="PF00271">
    <property type="entry name" value="Helicase_C"/>
    <property type="match status" value="1"/>
</dbReference>
<dbReference type="Gene3D" id="3.40.50.300">
    <property type="entry name" value="P-loop containing nucleotide triphosphate hydrolases"/>
    <property type="match status" value="1"/>
</dbReference>
<gene>
    <name evidence="4" type="ORF">GCM10012275_22460</name>
</gene>
<dbReference type="PANTHER" id="PTHR10799">
    <property type="entry name" value="SNF2/RAD54 HELICASE FAMILY"/>
    <property type="match status" value="1"/>
</dbReference>
<dbReference type="Pfam" id="PF00176">
    <property type="entry name" value="SNF2-rel_dom"/>
    <property type="match status" value="1"/>
</dbReference>
<dbReference type="Proteomes" id="UP000637578">
    <property type="component" value="Unassembled WGS sequence"/>
</dbReference>
<feature type="domain" description="Helicase ATP-binding" evidence="2">
    <location>
        <begin position="170"/>
        <end position="326"/>
    </location>
</feature>
<reference evidence="4" key="2">
    <citation type="submission" date="2020-09" db="EMBL/GenBank/DDBJ databases">
        <authorList>
            <person name="Sun Q."/>
            <person name="Zhou Y."/>
        </authorList>
    </citation>
    <scope>NUCLEOTIDE SEQUENCE</scope>
    <source>
        <strain evidence="4">CGMCC 4.5737</strain>
    </source>
</reference>
<keyword evidence="5" id="KW-1185">Reference proteome</keyword>
<feature type="domain" description="Helicase C-terminal" evidence="3">
    <location>
        <begin position="446"/>
        <end position="614"/>
    </location>
</feature>